<dbReference type="OrthoDB" id="9925023at2"/>
<proteinExistence type="predicted"/>
<organism evidence="1 2">
    <name type="scientific">Afipia massiliensis</name>
    <dbReference type="NCBI Taxonomy" id="211460"/>
    <lineage>
        <taxon>Bacteria</taxon>
        <taxon>Pseudomonadati</taxon>
        <taxon>Pseudomonadota</taxon>
        <taxon>Alphaproteobacteria</taxon>
        <taxon>Hyphomicrobiales</taxon>
        <taxon>Nitrobacteraceae</taxon>
        <taxon>Afipia</taxon>
    </lineage>
</organism>
<keyword evidence="2" id="KW-1185">Reference proteome</keyword>
<protein>
    <submittedName>
        <fullName evidence="1">Uncharacterized protein</fullName>
    </submittedName>
</protein>
<sequence>MAGKFAPPSRSFFAPPGAVKISQTALELAREFAAQVEAGSQGRPQMIVFDWSDSRAVRQPLGGPWVDLGAGLDLAAYDLQDISADLIQEIDGVRFAVKISRHIYEASSLRLIDTDSEARSGLTLR</sequence>
<name>A0A4U6BUE9_9BRAD</name>
<dbReference type="Proteomes" id="UP000034832">
    <property type="component" value="Unassembled WGS sequence"/>
</dbReference>
<dbReference type="RefSeq" id="WP_046830196.1">
    <property type="nucleotide sequence ID" value="NZ_LBIA02000001.1"/>
</dbReference>
<evidence type="ECO:0000313" key="1">
    <source>
        <dbReference type="EMBL" id="TKT73691.1"/>
    </source>
</evidence>
<comment type="caution">
    <text evidence="1">The sequence shown here is derived from an EMBL/GenBank/DDBJ whole genome shotgun (WGS) entry which is preliminary data.</text>
</comment>
<evidence type="ECO:0000313" key="2">
    <source>
        <dbReference type="Proteomes" id="UP000034832"/>
    </source>
</evidence>
<gene>
    <name evidence="1" type="ORF">YH63_020940</name>
</gene>
<accession>A0A4U6BUE9</accession>
<dbReference type="EMBL" id="LBIA02000001">
    <property type="protein sequence ID" value="TKT73691.1"/>
    <property type="molecule type" value="Genomic_DNA"/>
</dbReference>
<reference evidence="1" key="1">
    <citation type="submission" date="2019-04" db="EMBL/GenBank/DDBJ databases">
        <title>Whole genome sequencing of cave bacteria.</title>
        <authorList>
            <person name="Gan H.M."/>
            <person name="Barton H."/>
            <person name="Savka M.A."/>
        </authorList>
    </citation>
    <scope>NUCLEOTIDE SEQUENCE [LARGE SCALE GENOMIC DNA]</scope>
    <source>
        <strain evidence="1">LC387</strain>
    </source>
</reference>
<dbReference type="AlphaFoldDB" id="A0A4U6BUE9"/>